<evidence type="ECO:0000259" key="8">
    <source>
        <dbReference type="PROSITE" id="PS50109"/>
    </source>
</evidence>
<evidence type="ECO:0000313" key="10">
    <source>
        <dbReference type="EMBL" id="AWB66157.1"/>
    </source>
</evidence>
<evidence type="ECO:0000256" key="6">
    <source>
        <dbReference type="SAM" id="Coils"/>
    </source>
</evidence>
<dbReference type="InterPro" id="IPR036097">
    <property type="entry name" value="HisK_dim/P_sf"/>
</dbReference>
<dbReference type="PROSITE" id="PS50110">
    <property type="entry name" value="RESPONSE_REGULATORY"/>
    <property type="match status" value="1"/>
</dbReference>
<keyword evidence="11" id="KW-1185">Reference proteome</keyword>
<dbReference type="Pfam" id="PF00512">
    <property type="entry name" value="HisKA"/>
    <property type="match status" value="1"/>
</dbReference>
<organism evidence="10 11">
    <name type="scientific">Saccharobesus litoralis</name>
    <dbReference type="NCBI Taxonomy" id="2172099"/>
    <lineage>
        <taxon>Bacteria</taxon>
        <taxon>Pseudomonadati</taxon>
        <taxon>Pseudomonadota</taxon>
        <taxon>Gammaproteobacteria</taxon>
        <taxon>Alteromonadales</taxon>
        <taxon>Alteromonadaceae</taxon>
        <taxon>Saccharobesus</taxon>
    </lineage>
</organism>
<dbReference type="PANTHER" id="PTHR45339:SF1">
    <property type="entry name" value="HYBRID SIGNAL TRANSDUCTION HISTIDINE KINASE J"/>
    <property type="match status" value="1"/>
</dbReference>
<evidence type="ECO:0000256" key="3">
    <source>
        <dbReference type="ARBA" id="ARBA00022553"/>
    </source>
</evidence>
<reference evidence="10 11" key="1">
    <citation type="submission" date="2018-01" db="EMBL/GenBank/DDBJ databases">
        <title>Genome sequence of a Cantenovulum-like bacteria.</title>
        <authorList>
            <person name="Tan W.R."/>
            <person name="Lau N.-S."/>
            <person name="Go F."/>
            <person name="Amirul A.-A.A."/>
        </authorList>
    </citation>
    <scope>NUCLEOTIDE SEQUENCE [LARGE SCALE GENOMIC DNA]</scope>
    <source>
        <strain evidence="10 11">CCB-QB4</strain>
    </source>
</reference>
<dbReference type="Gene3D" id="3.30.565.10">
    <property type="entry name" value="Histidine kinase-like ATPase, C-terminal domain"/>
    <property type="match status" value="1"/>
</dbReference>
<dbReference type="InterPro" id="IPR003661">
    <property type="entry name" value="HisK_dim/P_dom"/>
</dbReference>
<name>A0A2S0VPK6_9ALTE</name>
<dbReference type="KEGG" id="cate:C2869_06775"/>
<dbReference type="Gene3D" id="6.10.340.10">
    <property type="match status" value="1"/>
</dbReference>
<dbReference type="SUPFAM" id="SSF52172">
    <property type="entry name" value="CheY-like"/>
    <property type="match status" value="1"/>
</dbReference>
<evidence type="ECO:0000256" key="7">
    <source>
        <dbReference type="SAM" id="Phobius"/>
    </source>
</evidence>
<feature type="transmembrane region" description="Helical" evidence="7">
    <location>
        <begin position="281"/>
        <end position="301"/>
    </location>
</feature>
<dbReference type="SMART" id="SM00387">
    <property type="entry name" value="HATPase_c"/>
    <property type="match status" value="1"/>
</dbReference>
<evidence type="ECO:0000256" key="1">
    <source>
        <dbReference type="ARBA" id="ARBA00000085"/>
    </source>
</evidence>
<dbReference type="InterPro" id="IPR003594">
    <property type="entry name" value="HATPase_dom"/>
</dbReference>
<evidence type="ECO:0000313" key="11">
    <source>
        <dbReference type="Proteomes" id="UP000244441"/>
    </source>
</evidence>
<sequence>MSINPGKPQFRQVLIGSITAFVLIPLLLIAGYFIYQTYQINIRQAYQRVNLQAESEVFDLSMKLSEINHEINRLIRKQVMGEVAVNILYSQYVVNEMQSLVENNPYVNGVAILDGSEFVVEAYPTNILKLQTQQLVIATQQLMATSHFDSKVSILTLKKSTLFKQVADRNKTLLILGFPLLKSQKSIIEPYKATGALYAFIDTQALFNFNSQHHLDIPSNKTWLLNEQLILHTGETLTNPVISGKASMQKQLVSDGQPIDITVEINQDKESHLQDVYQSTIAVGGLFVAVLIILTLSLLTFSKKISSPLIKVKLLSQRFASGNYAAADYQAEYQEFVELVENMNNMAATITNQMNNLQQAKERAEISEQAKARFLANMSHEIRTPLNGITGLINIASDTSDLNAKQRHLDEARNLAKLMLMLVNDILDFSKLEKGEVKVEHIEFNLNSIIDTLMSTMEVLVQNKALTLQYEMQADVQPYYIGDPTRISQVLFNLVSNAIKFTEKGSVSIQVAVNNQHNPPLVEFNVIDTGIGIEQDKLPTLFESFKQADVSTTRKYGGTGLGLSIAKHLAQLMGGDINVTSTVGKGSCFSASFALKPCHQAPSQSKEELDIPNLTNKQVLVVEDNEINRTVICHLIQPTHAQVTTAENGQLAVDLAAKQPFDLILMDIQMPVMDGLQATKLIRQMGISTPIVVQSANVMQTEVDSYLSAGANSHIAKPINPAELYQTMQSYALGAINVD</sequence>
<feature type="domain" description="Response regulatory" evidence="9">
    <location>
        <begin position="618"/>
        <end position="732"/>
    </location>
</feature>
<accession>A0A2S0VPK6</accession>
<dbReference type="InterPro" id="IPR011006">
    <property type="entry name" value="CheY-like_superfamily"/>
</dbReference>
<feature type="domain" description="Histidine kinase" evidence="8">
    <location>
        <begin position="377"/>
        <end position="597"/>
    </location>
</feature>
<dbReference type="InterPro" id="IPR036890">
    <property type="entry name" value="HATPase_C_sf"/>
</dbReference>
<keyword evidence="7" id="KW-0472">Membrane</keyword>
<protein>
    <recommendedName>
        <fullName evidence="2">histidine kinase</fullName>
        <ecNumber evidence="2">2.7.13.3</ecNumber>
    </recommendedName>
</protein>
<dbReference type="Gene3D" id="3.40.50.2300">
    <property type="match status" value="1"/>
</dbReference>
<dbReference type="RefSeq" id="WP_108602229.1">
    <property type="nucleotide sequence ID" value="NZ_CP026604.1"/>
</dbReference>
<evidence type="ECO:0000259" key="9">
    <source>
        <dbReference type="PROSITE" id="PS50110"/>
    </source>
</evidence>
<evidence type="ECO:0000256" key="5">
    <source>
        <dbReference type="PROSITE-ProRule" id="PRU00169"/>
    </source>
</evidence>
<dbReference type="GO" id="GO:0000155">
    <property type="term" value="F:phosphorelay sensor kinase activity"/>
    <property type="evidence" value="ECO:0007669"/>
    <property type="project" value="InterPro"/>
</dbReference>
<keyword evidence="3 5" id="KW-0597">Phosphoprotein</keyword>
<dbReference type="CDD" id="cd16922">
    <property type="entry name" value="HATPase_EvgS-ArcB-TorS-like"/>
    <property type="match status" value="1"/>
</dbReference>
<feature type="coiled-coil region" evidence="6">
    <location>
        <begin position="326"/>
        <end position="377"/>
    </location>
</feature>
<keyword evidence="7" id="KW-0812">Transmembrane</keyword>
<dbReference type="Proteomes" id="UP000244441">
    <property type="component" value="Chromosome"/>
</dbReference>
<dbReference type="SUPFAM" id="SSF55874">
    <property type="entry name" value="ATPase domain of HSP90 chaperone/DNA topoisomerase II/histidine kinase"/>
    <property type="match status" value="1"/>
</dbReference>
<keyword evidence="7" id="KW-1133">Transmembrane helix</keyword>
<dbReference type="AlphaFoldDB" id="A0A2S0VPK6"/>
<dbReference type="PANTHER" id="PTHR45339">
    <property type="entry name" value="HYBRID SIGNAL TRANSDUCTION HISTIDINE KINASE J"/>
    <property type="match status" value="1"/>
</dbReference>
<dbReference type="SMART" id="SM00448">
    <property type="entry name" value="REC"/>
    <property type="match status" value="1"/>
</dbReference>
<dbReference type="CDD" id="cd17546">
    <property type="entry name" value="REC_hyHK_CKI1_RcsC-like"/>
    <property type="match status" value="1"/>
</dbReference>
<feature type="modified residue" description="4-aspartylphosphate" evidence="5">
    <location>
        <position position="667"/>
    </location>
</feature>
<dbReference type="Gene3D" id="1.10.287.130">
    <property type="match status" value="1"/>
</dbReference>
<dbReference type="SMART" id="SM00388">
    <property type="entry name" value="HisKA"/>
    <property type="match status" value="1"/>
</dbReference>
<dbReference type="PRINTS" id="PR00344">
    <property type="entry name" value="BCTRLSENSOR"/>
</dbReference>
<dbReference type="InterPro" id="IPR001789">
    <property type="entry name" value="Sig_transdc_resp-reg_receiver"/>
</dbReference>
<dbReference type="CDD" id="cd00082">
    <property type="entry name" value="HisKA"/>
    <property type="match status" value="1"/>
</dbReference>
<dbReference type="InterPro" id="IPR005467">
    <property type="entry name" value="His_kinase_dom"/>
</dbReference>
<evidence type="ECO:0000256" key="2">
    <source>
        <dbReference type="ARBA" id="ARBA00012438"/>
    </source>
</evidence>
<dbReference type="Pfam" id="PF02518">
    <property type="entry name" value="HATPase_c"/>
    <property type="match status" value="1"/>
</dbReference>
<dbReference type="FunFam" id="3.30.565.10:FF:000010">
    <property type="entry name" value="Sensor histidine kinase RcsC"/>
    <property type="match status" value="1"/>
</dbReference>
<feature type="transmembrane region" description="Helical" evidence="7">
    <location>
        <begin position="12"/>
        <end position="35"/>
    </location>
</feature>
<dbReference type="Pfam" id="PF00072">
    <property type="entry name" value="Response_reg"/>
    <property type="match status" value="1"/>
</dbReference>
<keyword evidence="4" id="KW-0902">Two-component regulatory system</keyword>
<dbReference type="SUPFAM" id="SSF47384">
    <property type="entry name" value="Homodimeric domain of signal transducing histidine kinase"/>
    <property type="match status" value="1"/>
</dbReference>
<dbReference type="InterPro" id="IPR004358">
    <property type="entry name" value="Sig_transdc_His_kin-like_C"/>
</dbReference>
<comment type="catalytic activity">
    <reaction evidence="1">
        <text>ATP + protein L-histidine = ADP + protein N-phospho-L-histidine.</text>
        <dbReference type="EC" id="2.7.13.3"/>
    </reaction>
</comment>
<dbReference type="EC" id="2.7.13.3" evidence="2"/>
<evidence type="ECO:0000256" key="4">
    <source>
        <dbReference type="ARBA" id="ARBA00023012"/>
    </source>
</evidence>
<dbReference type="EMBL" id="CP026604">
    <property type="protein sequence ID" value="AWB66157.1"/>
    <property type="molecule type" value="Genomic_DNA"/>
</dbReference>
<keyword evidence="6" id="KW-0175">Coiled coil</keyword>
<dbReference type="OrthoDB" id="9810730at2"/>
<gene>
    <name evidence="10" type="ORF">C2869_06775</name>
</gene>
<dbReference type="PROSITE" id="PS50109">
    <property type="entry name" value="HIS_KIN"/>
    <property type="match status" value="1"/>
</dbReference>
<proteinExistence type="predicted"/>